<dbReference type="Gene3D" id="3.40.50.300">
    <property type="entry name" value="P-loop containing nucleotide triphosphate hydrolases"/>
    <property type="match status" value="1"/>
</dbReference>
<dbReference type="Pfam" id="PF00004">
    <property type="entry name" value="AAA"/>
    <property type="match status" value="1"/>
</dbReference>
<dbReference type="Gene3D" id="1.20.272.10">
    <property type="match status" value="1"/>
</dbReference>
<evidence type="ECO:0000256" key="6">
    <source>
        <dbReference type="SAM" id="MobiDB-lite"/>
    </source>
</evidence>
<dbReference type="GO" id="GO:0005524">
    <property type="term" value="F:ATP binding"/>
    <property type="evidence" value="ECO:0007669"/>
    <property type="project" value="InterPro"/>
</dbReference>
<keyword evidence="4" id="KW-0235">DNA replication</keyword>
<dbReference type="InterPro" id="IPR004883">
    <property type="entry name" value="LOB"/>
</dbReference>
<dbReference type="GO" id="GO:0003677">
    <property type="term" value="F:DNA binding"/>
    <property type="evidence" value="ECO:0007669"/>
    <property type="project" value="InterPro"/>
</dbReference>
<dbReference type="CDD" id="cd00009">
    <property type="entry name" value="AAA"/>
    <property type="match status" value="1"/>
</dbReference>
<feature type="domain" description="LOB" evidence="7">
    <location>
        <begin position="37"/>
        <end position="139"/>
    </location>
</feature>
<comment type="caution">
    <text evidence="8">The sequence shown here is derived from an EMBL/GenBank/DDBJ whole genome shotgun (WGS) entry which is preliminary data.</text>
</comment>
<gene>
    <name evidence="8" type="ORF">Sradi_4507600</name>
</gene>
<dbReference type="GO" id="GO:0006271">
    <property type="term" value="P:DNA strand elongation involved in DNA replication"/>
    <property type="evidence" value="ECO:0007669"/>
    <property type="project" value="UniProtKB-ARBA"/>
</dbReference>
<dbReference type="EMBL" id="JACGWJ010000020">
    <property type="protein sequence ID" value="KAL0339908.1"/>
    <property type="molecule type" value="Genomic_DNA"/>
</dbReference>
<dbReference type="SUPFAM" id="SSF52540">
    <property type="entry name" value="P-loop containing nucleoside triphosphate hydrolases"/>
    <property type="match status" value="1"/>
</dbReference>
<dbReference type="SUPFAM" id="SSF48019">
    <property type="entry name" value="post-AAA+ oligomerization domain-like"/>
    <property type="match status" value="1"/>
</dbReference>
<evidence type="ECO:0000256" key="3">
    <source>
        <dbReference type="ARBA" id="ARBA00005474"/>
    </source>
</evidence>
<dbReference type="FunFam" id="3.40.50.300:FF:000136">
    <property type="entry name" value="Replication factor C subunit 5"/>
    <property type="match status" value="1"/>
</dbReference>
<dbReference type="GO" id="GO:0045893">
    <property type="term" value="P:positive regulation of DNA-templated transcription"/>
    <property type="evidence" value="ECO:0007669"/>
    <property type="project" value="TreeGrafter"/>
</dbReference>
<accession>A0AAW2NA42</accession>
<dbReference type="GO" id="GO:0005694">
    <property type="term" value="C:chromosome"/>
    <property type="evidence" value="ECO:0007669"/>
    <property type="project" value="UniProtKB-ARBA"/>
</dbReference>
<organism evidence="8">
    <name type="scientific">Sesamum radiatum</name>
    <name type="common">Black benniseed</name>
    <dbReference type="NCBI Taxonomy" id="300843"/>
    <lineage>
        <taxon>Eukaryota</taxon>
        <taxon>Viridiplantae</taxon>
        <taxon>Streptophyta</taxon>
        <taxon>Embryophyta</taxon>
        <taxon>Tracheophyta</taxon>
        <taxon>Spermatophyta</taxon>
        <taxon>Magnoliopsida</taxon>
        <taxon>eudicotyledons</taxon>
        <taxon>Gunneridae</taxon>
        <taxon>Pentapetalae</taxon>
        <taxon>asterids</taxon>
        <taxon>lamiids</taxon>
        <taxon>Lamiales</taxon>
        <taxon>Pedaliaceae</taxon>
        <taxon>Sesamum</taxon>
    </lineage>
</organism>
<feature type="compositionally biased region" description="Polar residues" evidence="6">
    <location>
        <begin position="190"/>
        <end position="220"/>
    </location>
</feature>
<comment type="subcellular location">
    <subcellularLocation>
        <location evidence="1">Nucleus</location>
    </subcellularLocation>
</comment>
<dbReference type="SMART" id="SM00382">
    <property type="entry name" value="AAA"/>
    <property type="match status" value="1"/>
</dbReference>
<dbReference type="InterPro" id="IPR008921">
    <property type="entry name" value="DNA_pol3_clamp-load_cplx_C"/>
</dbReference>
<dbReference type="InterPro" id="IPR027417">
    <property type="entry name" value="P-loop_NTPase"/>
</dbReference>
<dbReference type="GO" id="GO:0032991">
    <property type="term" value="C:protein-containing complex"/>
    <property type="evidence" value="ECO:0007669"/>
    <property type="project" value="UniProtKB-ARBA"/>
</dbReference>
<dbReference type="Pfam" id="PF03195">
    <property type="entry name" value="LOB"/>
    <property type="match status" value="1"/>
</dbReference>
<evidence type="ECO:0000256" key="1">
    <source>
        <dbReference type="ARBA" id="ARBA00004123"/>
    </source>
</evidence>
<dbReference type="InterPro" id="IPR003959">
    <property type="entry name" value="ATPase_AAA_core"/>
</dbReference>
<evidence type="ECO:0000256" key="2">
    <source>
        <dbReference type="ARBA" id="ARBA00005378"/>
    </source>
</evidence>
<dbReference type="GO" id="GO:0009755">
    <property type="term" value="P:hormone-mediated signaling pathway"/>
    <property type="evidence" value="ECO:0007669"/>
    <property type="project" value="TreeGrafter"/>
</dbReference>
<dbReference type="PANTHER" id="PTHR31529:SF12">
    <property type="entry name" value="LOB DOMAIN-CONTAINING PROTEIN 20"/>
    <property type="match status" value="1"/>
</dbReference>
<evidence type="ECO:0000256" key="5">
    <source>
        <dbReference type="ARBA" id="ARBA00023242"/>
    </source>
</evidence>
<dbReference type="InterPro" id="IPR003593">
    <property type="entry name" value="AAA+_ATPase"/>
</dbReference>
<reference evidence="8" key="1">
    <citation type="submission" date="2020-06" db="EMBL/GenBank/DDBJ databases">
        <authorList>
            <person name="Li T."/>
            <person name="Hu X."/>
            <person name="Zhang T."/>
            <person name="Song X."/>
            <person name="Zhang H."/>
            <person name="Dai N."/>
            <person name="Sheng W."/>
            <person name="Hou X."/>
            <person name="Wei L."/>
        </authorList>
    </citation>
    <scope>NUCLEOTIDE SEQUENCE</scope>
    <source>
        <strain evidence="8">G02</strain>
        <tissue evidence="8">Leaf</tissue>
    </source>
</reference>
<feature type="region of interest" description="Disordered" evidence="6">
    <location>
        <begin position="1"/>
        <end position="32"/>
    </location>
</feature>
<feature type="region of interest" description="Disordered" evidence="6">
    <location>
        <begin position="152"/>
        <end position="241"/>
    </location>
</feature>
<dbReference type="FunFam" id="1.20.272.10:FF:000002">
    <property type="entry name" value="Replication factor C subunit 3"/>
    <property type="match status" value="1"/>
</dbReference>
<comment type="similarity">
    <text evidence="3">Belongs to the LOB domain-containing protein family.</text>
</comment>
<keyword evidence="5" id="KW-0539">Nucleus</keyword>
<proteinExistence type="inferred from homology"/>
<comment type="similarity">
    <text evidence="2">Belongs to the activator 1 small subunits family.</text>
</comment>
<name>A0AAW2NA42_SESRA</name>
<dbReference type="PROSITE" id="PS50891">
    <property type="entry name" value="LOB"/>
    <property type="match status" value="1"/>
</dbReference>
<sequence>MDVPPGDGTSDNRRVGSGKRRAATHPEPVDGAPTANAPCGACKFLRRKCVSGCIFAPHFGSDQGAARFAAVHKVFGASNVSKLLMHIPANRRHDAVVTISYEAQARLSDPVYGCVSTIIALQQQVASLQAELSVVQTQLINTRFAMANALHHNPPQQQQQQQQQQHIAAAYSNTSSASNTLISMHGFSPNLGSDTTAPSNTTFHDHPMNSNARLSGPTTATHHDHEEEEEDESHDPVTEQDCPHLLFYGPSGSGKKTLIMALLRQMFGPSADKVKVENKNWKVDAGTRTIDVELTTLSSTHHVELNPSDAGFQDRYVVQEIIKEMAKNRPIDTKGKKGFKVLVLNEVDKLSREAQHSLRRTMEKYSASCRLILCCNSSSKVTEAVRYPFTINQAIPPMDWEEYVSEIASSIFKEQSPKRLFEVRGKLYELLINCIPPEIILKRLLYELLKKLDSELKHEISHWAAYYEHRLRLGQKAIFHLEAFVAKFMSIYKGFLIETFG</sequence>
<evidence type="ECO:0000313" key="8">
    <source>
        <dbReference type="EMBL" id="KAL0339908.1"/>
    </source>
</evidence>
<dbReference type="GO" id="GO:0005634">
    <property type="term" value="C:nucleus"/>
    <property type="evidence" value="ECO:0007669"/>
    <property type="project" value="UniProtKB-SubCell"/>
</dbReference>
<evidence type="ECO:0000259" key="7">
    <source>
        <dbReference type="PROSITE" id="PS50891"/>
    </source>
</evidence>
<feature type="compositionally biased region" description="Low complexity" evidence="6">
    <location>
        <begin position="156"/>
        <end position="180"/>
    </location>
</feature>
<dbReference type="PANTHER" id="PTHR31529">
    <property type="entry name" value="LOB DOMAIN CONTAINING PROTEIN"/>
    <property type="match status" value="1"/>
</dbReference>
<dbReference type="AlphaFoldDB" id="A0AAW2NA42"/>
<dbReference type="Pfam" id="PF22534">
    <property type="entry name" value="RFC_C"/>
    <property type="match status" value="1"/>
</dbReference>
<reference evidence="8" key="2">
    <citation type="journal article" date="2024" name="Plant">
        <title>Genomic evolution and insights into agronomic trait innovations of Sesamum species.</title>
        <authorList>
            <person name="Miao H."/>
            <person name="Wang L."/>
            <person name="Qu L."/>
            <person name="Liu H."/>
            <person name="Sun Y."/>
            <person name="Le M."/>
            <person name="Wang Q."/>
            <person name="Wei S."/>
            <person name="Zheng Y."/>
            <person name="Lin W."/>
            <person name="Duan Y."/>
            <person name="Cao H."/>
            <person name="Xiong S."/>
            <person name="Wang X."/>
            <person name="Wei L."/>
            <person name="Li C."/>
            <person name="Ma Q."/>
            <person name="Ju M."/>
            <person name="Zhao R."/>
            <person name="Li G."/>
            <person name="Mu C."/>
            <person name="Tian Q."/>
            <person name="Mei H."/>
            <person name="Zhang T."/>
            <person name="Gao T."/>
            <person name="Zhang H."/>
        </authorList>
    </citation>
    <scope>NUCLEOTIDE SEQUENCE</scope>
    <source>
        <strain evidence="8">G02</strain>
    </source>
</reference>
<evidence type="ECO:0000256" key="4">
    <source>
        <dbReference type="ARBA" id="ARBA00022705"/>
    </source>
</evidence>
<dbReference type="GO" id="GO:0016887">
    <property type="term" value="F:ATP hydrolysis activity"/>
    <property type="evidence" value="ECO:0007669"/>
    <property type="project" value="InterPro"/>
</dbReference>
<protein>
    <submittedName>
        <fullName evidence="8">Replication factor C subunit</fullName>
    </submittedName>
</protein>